<accession>A0A8S1EAH5</accession>
<keyword evidence="2" id="KW-1185">Reference proteome</keyword>
<dbReference type="AlphaFoldDB" id="A0A8S1EAH5"/>
<proteinExistence type="predicted"/>
<evidence type="ECO:0000313" key="1">
    <source>
        <dbReference type="EMBL" id="CAB3397647.1"/>
    </source>
</evidence>
<dbReference type="OrthoDB" id="5854511at2759"/>
<comment type="caution">
    <text evidence="1">The sequence shown here is derived from an EMBL/GenBank/DDBJ whole genome shotgun (WGS) entry which is preliminary data.</text>
</comment>
<organism evidence="1 2">
    <name type="scientific">Caenorhabditis bovis</name>
    <dbReference type="NCBI Taxonomy" id="2654633"/>
    <lineage>
        <taxon>Eukaryota</taxon>
        <taxon>Metazoa</taxon>
        <taxon>Ecdysozoa</taxon>
        <taxon>Nematoda</taxon>
        <taxon>Chromadorea</taxon>
        <taxon>Rhabditida</taxon>
        <taxon>Rhabditina</taxon>
        <taxon>Rhabditomorpha</taxon>
        <taxon>Rhabditoidea</taxon>
        <taxon>Rhabditidae</taxon>
        <taxon>Peloderinae</taxon>
        <taxon>Caenorhabditis</taxon>
    </lineage>
</organism>
<protein>
    <submittedName>
        <fullName evidence="1">Uncharacterized protein</fullName>
    </submittedName>
</protein>
<dbReference type="Proteomes" id="UP000494206">
    <property type="component" value="Unassembled WGS sequence"/>
</dbReference>
<sequence length="103" mass="11730">MIVGLCETEGSCRHCADGRYSYYRCRMQDDCFIGEICDDGFCCPNSLPTFSLQREQAKSNQTFDPQKGDPCPDGSKWEKRCSKDEDCNLREEVCNEGKCCKSE</sequence>
<name>A0A8S1EAH5_9PELO</name>
<dbReference type="EMBL" id="CADEPM010000001">
    <property type="protein sequence ID" value="CAB3397647.1"/>
    <property type="molecule type" value="Genomic_DNA"/>
</dbReference>
<evidence type="ECO:0000313" key="2">
    <source>
        <dbReference type="Proteomes" id="UP000494206"/>
    </source>
</evidence>
<reference evidence="1 2" key="1">
    <citation type="submission" date="2020-04" db="EMBL/GenBank/DDBJ databases">
        <authorList>
            <person name="Laetsch R D."/>
            <person name="Stevens L."/>
            <person name="Kumar S."/>
            <person name="Blaxter L. M."/>
        </authorList>
    </citation>
    <scope>NUCLEOTIDE SEQUENCE [LARGE SCALE GENOMIC DNA]</scope>
</reference>
<gene>
    <name evidence="1" type="ORF">CBOVIS_LOCUS1030</name>
</gene>